<dbReference type="Proteomes" id="UP000254569">
    <property type="component" value="Unassembled WGS sequence"/>
</dbReference>
<proteinExistence type="predicted"/>
<keyword evidence="4" id="KW-1185">Reference proteome</keyword>
<dbReference type="SUPFAM" id="SSF53756">
    <property type="entry name" value="UDP-Glycosyltransferase/glycogen phosphorylase"/>
    <property type="match status" value="1"/>
</dbReference>
<evidence type="ECO:0000256" key="1">
    <source>
        <dbReference type="SAM" id="MobiDB-lite"/>
    </source>
</evidence>
<feature type="compositionally biased region" description="Gly residues" evidence="1">
    <location>
        <begin position="346"/>
        <end position="355"/>
    </location>
</feature>
<name>A0A379M3W2_9NOCA</name>
<protein>
    <submittedName>
        <fullName evidence="3">Uncharacterized protein conserved in bacteria</fullName>
    </submittedName>
</protein>
<organism evidence="3 4">
    <name type="scientific">Rhodococcus gordoniae</name>
    <dbReference type="NCBI Taxonomy" id="223392"/>
    <lineage>
        <taxon>Bacteria</taxon>
        <taxon>Bacillati</taxon>
        <taxon>Actinomycetota</taxon>
        <taxon>Actinomycetes</taxon>
        <taxon>Mycobacteriales</taxon>
        <taxon>Nocardiaceae</taxon>
        <taxon>Rhodococcus</taxon>
    </lineage>
</organism>
<dbReference type="EMBL" id="UGVI01000001">
    <property type="protein sequence ID" value="SUE16997.1"/>
    <property type="molecule type" value="Genomic_DNA"/>
</dbReference>
<dbReference type="OrthoDB" id="110463at2"/>
<gene>
    <name evidence="3" type="ORF">NCTC13296_03894</name>
</gene>
<dbReference type="RefSeq" id="WP_064064636.1">
    <property type="nucleotide sequence ID" value="NZ_LPZN01000044.1"/>
</dbReference>
<evidence type="ECO:0000313" key="3">
    <source>
        <dbReference type="EMBL" id="SUE16997.1"/>
    </source>
</evidence>
<accession>A0A379M3W2</accession>
<feature type="region of interest" description="Disordered" evidence="1">
    <location>
        <begin position="334"/>
        <end position="355"/>
    </location>
</feature>
<evidence type="ECO:0000259" key="2">
    <source>
        <dbReference type="Pfam" id="PF13524"/>
    </source>
</evidence>
<dbReference type="InterPro" id="IPR055259">
    <property type="entry name" value="YkvP/CgeB_Glyco_trans-like"/>
</dbReference>
<feature type="domain" description="Spore protein YkvP/CgeB glycosyl transferase-like" evidence="2">
    <location>
        <begin position="184"/>
        <end position="329"/>
    </location>
</feature>
<dbReference type="Pfam" id="PF13524">
    <property type="entry name" value="Glyco_trans_1_2"/>
    <property type="match status" value="1"/>
</dbReference>
<dbReference type="AlphaFoldDB" id="A0A379M3W2"/>
<evidence type="ECO:0000313" key="4">
    <source>
        <dbReference type="Proteomes" id="UP000254569"/>
    </source>
</evidence>
<sequence length="355" mass="39740">MRILFVGDDWVGSNARSLADGFRQAGHDVVVVDTTAVTLPTRFSPPWFYSKMRRQRAPWDLGSVHRRIESVATALSPDVLFCFRTVHLDQIRLLDTPARLHVHYSPDDASNPYNTTPDYLRHEHEWDLVVTTKRHNVPELATRGAAVKFVLSAYDPAWHRLSARRDPQRYLLGFVGNCRPDRRSAVLALAGHYGERMLVHGPGWRRVPELRHTHAMVRGPVYGEHFSTAIASVTANLVLLNSDNRDTHTCRTFEVPAAGGLFVGQRTDEHAALLTEGRECLLFSAVDELHEILRWCDRRPERARAVAEAGHRRIVTGNHRYVDRAREIVAALEGRDAQGSSTSGTVGSGTGKGTP</sequence>
<reference evidence="3 4" key="1">
    <citation type="submission" date="2018-06" db="EMBL/GenBank/DDBJ databases">
        <authorList>
            <consortium name="Pathogen Informatics"/>
            <person name="Doyle S."/>
        </authorList>
    </citation>
    <scope>NUCLEOTIDE SEQUENCE [LARGE SCALE GENOMIC DNA]</scope>
    <source>
        <strain evidence="3 4">NCTC13296</strain>
    </source>
</reference>